<dbReference type="PROSITE" id="PS50157">
    <property type="entry name" value="ZINC_FINGER_C2H2_2"/>
    <property type="match status" value="2"/>
</dbReference>
<feature type="region of interest" description="Disordered" evidence="2">
    <location>
        <begin position="1"/>
        <end position="43"/>
    </location>
</feature>
<feature type="region of interest" description="Disordered" evidence="2">
    <location>
        <begin position="231"/>
        <end position="287"/>
    </location>
</feature>
<dbReference type="Gene3D" id="3.30.160.60">
    <property type="entry name" value="Classic Zinc Finger"/>
    <property type="match status" value="1"/>
</dbReference>
<keyword evidence="1" id="KW-0862">Zinc</keyword>
<dbReference type="PROSITE" id="PS00028">
    <property type="entry name" value="ZINC_FINGER_C2H2_1"/>
    <property type="match status" value="2"/>
</dbReference>
<evidence type="ECO:0000259" key="3">
    <source>
        <dbReference type="PROSITE" id="PS50157"/>
    </source>
</evidence>
<dbReference type="Pfam" id="PF13912">
    <property type="entry name" value="zf-C2H2_6"/>
    <property type="match status" value="2"/>
</dbReference>
<feature type="domain" description="C2H2-type" evidence="3">
    <location>
        <begin position="216"/>
        <end position="238"/>
    </location>
</feature>
<evidence type="ECO:0000256" key="1">
    <source>
        <dbReference type="PROSITE-ProRule" id="PRU00042"/>
    </source>
</evidence>
<sequence length="287" mass="31838">MKSLFGHMRCHPEREWRGIQPPARAATTASSTSTSDPSNDLNDSIDLAKSLPNWLSTDQRGLTCCRDSNMLSEAEEGWIRKAMRDLMRLARGDSLHRVEATNSNSPTNKAKIGEYFGVKKLKLMREKEGALLMRVKIMRKKLKLIDSDSVSTPPPERYKCSTCNKCFSTHQALGGHRSSHKKLKNDEDEHNTNNAPTLVDEVLPKEIIEGGGSSSYKCKICNESFSTGQALGGHKRSHWAGTVEGPASQTESPREASKPGRRILGFDLNEVPPMDMGDEEVGGYDYN</sequence>
<dbReference type="AlphaFoldDB" id="A0A7J0DMG6"/>
<evidence type="ECO:0000313" key="5">
    <source>
        <dbReference type="Proteomes" id="UP000585474"/>
    </source>
</evidence>
<dbReference type="PANTHER" id="PTHR47591:SF1">
    <property type="entry name" value="ZINC FINGER PROTEIN ZAT2-RELATED"/>
    <property type="match status" value="1"/>
</dbReference>
<dbReference type="SMART" id="SM00355">
    <property type="entry name" value="ZnF_C2H2"/>
    <property type="match status" value="2"/>
</dbReference>
<feature type="compositionally biased region" description="Low complexity" evidence="2">
    <location>
        <begin position="23"/>
        <end position="35"/>
    </location>
</feature>
<keyword evidence="5" id="KW-1185">Reference proteome</keyword>
<accession>A0A7J0DMG6</accession>
<keyword evidence="1" id="KW-0479">Metal-binding</keyword>
<dbReference type="SUPFAM" id="SSF57667">
    <property type="entry name" value="beta-beta-alpha zinc fingers"/>
    <property type="match status" value="1"/>
</dbReference>
<dbReference type="OrthoDB" id="6077919at2759"/>
<protein>
    <submittedName>
        <fullName evidence="4">C2H2-type zinc finger family protein</fullName>
    </submittedName>
</protein>
<dbReference type="InterPro" id="IPR013087">
    <property type="entry name" value="Znf_C2H2_type"/>
</dbReference>
<evidence type="ECO:0000256" key="2">
    <source>
        <dbReference type="SAM" id="MobiDB-lite"/>
    </source>
</evidence>
<reference evidence="5" key="1">
    <citation type="submission" date="2019-07" db="EMBL/GenBank/DDBJ databases">
        <title>De Novo Assembly of kiwifruit Actinidia rufa.</title>
        <authorList>
            <person name="Sugita-Konishi S."/>
            <person name="Sato K."/>
            <person name="Mori E."/>
            <person name="Abe Y."/>
            <person name="Kisaki G."/>
            <person name="Hamano K."/>
            <person name="Suezawa K."/>
            <person name="Otani M."/>
            <person name="Fukuda T."/>
            <person name="Manabe T."/>
            <person name="Gomi K."/>
            <person name="Tabuchi M."/>
            <person name="Akimitsu K."/>
            <person name="Kataoka I."/>
        </authorList>
    </citation>
    <scope>NUCLEOTIDE SEQUENCE [LARGE SCALE GENOMIC DNA]</scope>
    <source>
        <strain evidence="5">cv. Fuchu</strain>
    </source>
</reference>
<dbReference type="InterPro" id="IPR036236">
    <property type="entry name" value="Znf_C2H2_sf"/>
</dbReference>
<gene>
    <name evidence="4" type="ORF">Acr_00g0057210</name>
</gene>
<dbReference type="Proteomes" id="UP000585474">
    <property type="component" value="Unassembled WGS sequence"/>
</dbReference>
<evidence type="ECO:0000313" key="4">
    <source>
        <dbReference type="EMBL" id="GFS38390.1"/>
    </source>
</evidence>
<feature type="region of interest" description="Disordered" evidence="2">
    <location>
        <begin position="171"/>
        <end position="195"/>
    </location>
</feature>
<dbReference type="PANTHER" id="PTHR47591">
    <property type="entry name" value="ZINC FINGER PROTEIN ZAT2-RELATED"/>
    <property type="match status" value="1"/>
</dbReference>
<name>A0A7J0DMG6_9ERIC</name>
<comment type="caution">
    <text evidence="4">The sequence shown here is derived from an EMBL/GenBank/DDBJ whole genome shotgun (WGS) entry which is preliminary data.</text>
</comment>
<feature type="domain" description="C2H2-type" evidence="3">
    <location>
        <begin position="158"/>
        <end position="185"/>
    </location>
</feature>
<organism evidence="4 5">
    <name type="scientific">Actinidia rufa</name>
    <dbReference type="NCBI Taxonomy" id="165716"/>
    <lineage>
        <taxon>Eukaryota</taxon>
        <taxon>Viridiplantae</taxon>
        <taxon>Streptophyta</taxon>
        <taxon>Embryophyta</taxon>
        <taxon>Tracheophyta</taxon>
        <taxon>Spermatophyta</taxon>
        <taxon>Magnoliopsida</taxon>
        <taxon>eudicotyledons</taxon>
        <taxon>Gunneridae</taxon>
        <taxon>Pentapetalae</taxon>
        <taxon>asterids</taxon>
        <taxon>Ericales</taxon>
        <taxon>Actinidiaceae</taxon>
        <taxon>Actinidia</taxon>
    </lineage>
</organism>
<proteinExistence type="predicted"/>
<dbReference type="GO" id="GO:0008270">
    <property type="term" value="F:zinc ion binding"/>
    <property type="evidence" value="ECO:0007669"/>
    <property type="project" value="UniProtKB-KW"/>
</dbReference>
<keyword evidence="1" id="KW-0863">Zinc-finger</keyword>
<feature type="compositionally biased region" description="Acidic residues" evidence="2">
    <location>
        <begin position="276"/>
        <end position="287"/>
    </location>
</feature>
<dbReference type="EMBL" id="BJWL01000312">
    <property type="protein sequence ID" value="GFS38390.1"/>
    <property type="molecule type" value="Genomic_DNA"/>
</dbReference>